<comment type="caution">
    <text evidence="3">The sequence shown here is derived from an EMBL/GenBank/DDBJ whole genome shotgun (WGS) entry which is preliminary data.</text>
</comment>
<dbReference type="SUPFAM" id="SSF53756">
    <property type="entry name" value="UDP-Glycosyltransferase/glycogen phosphorylase"/>
    <property type="match status" value="1"/>
</dbReference>
<dbReference type="InterPro" id="IPR050194">
    <property type="entry name" value="Glycosyltransferase_grp1"/>
</dbReference>
<dbReference type="EMBL" id="JBHTGQ010000031">
    <property type="protein sequence ID" value="MFC7750932.1"/>
    <property type="molecule type" value="Genomic_DNA"/>
</dbReference>
<keyword evidence="4" id="KW-1185">Reference proteome</keyword>
<evidence type="ECO:0000259" key="1">
    <source>
        <dbReference type="Pfam" id="PF00534"/>
    </source>
</evidence>
<feature type="domain" description="Glycosyltransferase subfamily 4-like N-terminal" evidence="2">
    <location>
        <begin position="14"/>
        <end position="189"/>
    </location>
</feature>
<dbReference type="Pfam" id="PF13439">
    <property type="entry name" value="Glyco_transf_4"/>
    <property type="match status" value="1"/>
</dbReference>
<keyword evidence="3" id="KW-0808">Transferase</keyword>
<feature type="domain" description="Glycosyl transferase family 1" evidence="1">
    <location>
        <begin position="193"/>
        <end position="326"/>
    </location>
</feature>
<proteinExistence type="predicted"/>
<name>A0ABW2V8I0_9BACL</name>
<dbReference type="InterPro" id="IPR028098">
    <property type="entry name" value="Glyco_trans_4-like_N"/>
</dbReference>
<organism evidence="3 4">
    <name type="scientific">Paenibacillus thermoaerophilus</name>
    <dbReference type="NCBI Taxonomy" id="1215385"/>
    <lineage>
        <taxon>Bacteria</taxon>
        <taxon>Bacillati</taxon>
        <taxon>Bacillota</taxon>
        <taxon>Bacilli</taxon>
        <taxon>Bacillales</taxon>
        <taxon>Paenibacillaceae</taxon>
        <taxon>Paenibacillus</taxon>
    </lineage>
</organism>
<dbReference type="Proteomes" id="UP001596528">
    <property type="component" value="Unassembled WGS sequence"/>
</dbReference>
<dbReference type="InterPro" id="IPR001296">
    <property type="entry name" value="Glyco_trans_1"/>
</dbReference>
<keyword evidence="3" id="KW-0328">Glycosyltransferase</keyword>
<reference evidence="4" key="1">
    <citation type="journal article" date="2019" name="Int. J. Syst. Evol. Microbiol.">
        <title>The Global Catalogue of Microorganisms (GCM) 10K type strain sequencing project: providing services to taxonomists for standard genome sequencing and annotation.</title>
        <authorList>
            <consortium name="The Broad Institute Genomics Platform"/>
            <consortium name="The Broad Institute Genome Sequencing Center for Infectious Disease"/>
            <person name="Wu L."/>
            <person name="Ma J."/>
        </authorList>
    </citation>
    <scope>NUCLEOTIDE SEQUENCE [LARGE SCALE GENOMIC DNA]</scope>
    <source>
        <strain evidence="4">JCM 18657</strain>
    </source>
</reference>
<evidence type="ECO:0000259" key="2">
    <source>
        <dbReference type="Pfam" id="PF13439"/>
    </source>
</evidence>
<dbReference type="PANTHER" id="PTHR45947">
    <property type="entry name" value="SULFOQUINOVOSYL TRANSFERASE SQD2"/>
    <property type="match status" value="1"/>
</dbReference>
<dbReference type="EC" id="2.4.-.-" evidence="3"/>
<dbReference type="PANTHER" id="PTHR45947:SF3">
    <property type="entry name" value="SULFOQUINOVOSYL TRANSFERASE SQD2"/>
    <property type="match status" value="1"/>
</dbReference>
<dbReference type="RefSeq" id="WP_138789259.1">
    <property type="nucleotide sequence ID" value="NZ_JBHTGQ010000031.1"/>
</dbReference>
<gene>
    <name evidence="3" type="ORF">ACFQWB_13475</name>
</gene>
<evidence type="ECO:0000313" key="4">
    <source>
        <dbReference type="Proteomes" id="UP001596528"/>
    </source>
</evidence>
<protein>
    <submittedName>
        <fullName evidence="3">Glycosyltransferase</fullName>
        <ecNumber evidence="3">2.4.-.-</ecNumber>
    </submittedName>
</protein>
<sequence>MRIAIVHDLLTQMGGAERVLSVLHRMFPEAPVYTAASNNANMMESLRGADIRTTWMQRIPGIERHFKRLLPLYPMAIPQLDWTGYDIVISSSFMFAKGIRVPAGTFHYCYCHTPMRFAWDFDNYIEREPYSPLIKTALRGYVKYLRHWDAKTAGRVDKFVANSTVVKQRIRNCYGREAEVLFPPVDVDRFRLSPNTGDYYLVVSRLVPYKRIDLAVETFSKLGLPLYIVGDGPDRERLQSMAAPNVSFLGRLADKEVGKLMAECRGYVFPGEEDFGITPLEANAAGRPVIAYRAGGALDTVDPHVSGLYFEHQTADDLAQAVMEAEGRAWDPRAIRAHAEKFATGRFEAEFRASLERGYHEFRAKLAAGV</sequence>
<accession>A0ABW2V8I0</accession>
<dbReference type="GO" id="GO:0016757">
    <property type="term" value="F:glycosyltransferase activity"/>
    <property type="evidence" value="ECO:0007669"/>
    <property type="project" value="UniProtKB-KW"/>
</dbReference>
<dbReference type="Pfam" id="PF00534">
    <property type="entry name" value="Glycos_transf_1"/>
    <property type="match status" value="1"/>
</dbReference>
<dbReference type="Gene3D" id="3.40.50.2000">
    <property type="entry name" value="Glycogen Phosphorylase B"/>
    <property type="match status" value="2"/>
</dbReference>
<evidence type="ECO:0000313" key="3">
    <source>
        <dbReference type="EMBL" id="MFC7750932.1"/>
    </source>
</evidence>